<evidence type="ECO:0000313" key="8">
    <source>
        <dbReference type="EMBL" id="PQO43351.1"/>
    </source>
</evidence>
<reference evidence="8 9" key="1">
    <citation type="submission" date="2018-02" db="EMBL/GenBank/DDBJ databases">
        <title>Comparative genomes isolates from brazilian mangrove.</title>
        <authorList>
            <person name="Araujo J.E."/>
            <person name="Taketani R.G."/>
            <person name="Silva M.C.P."/>
            <person name="Loureco M.V."/>
            <person name="Andreote F.D."/>
        </authorList>
    </citation>
    <scope>NUCLEOTIDE SEQUENCE [LARGE SCALE GENOMIC DNA]</scope>
    <source>
        <strain evidence="8 9">NAP PRIS-MGV</strain>
    </source>
</reference>
<organism evidence="8 9">
    <name type="scientific">Blastopirellula marina</name>
    <dbReference type="NCBI Taxonomy" id="124"/>
    <lineage>
        <taxon>Bacteria</taxon>
        <taxon>Pseudomonadati</taxon>
        <taxon>Planctomycetota</taxon>
        <taxon>Planctomycetia</taxon>
        <taxon>Pirellulales</taxon>
        <taxon>Pirellulaceae</taxon>
        <taxon>Blastopirellula</taxon>
    </lineage>
</organism>
<dbReference type="RefSeq" id="WP_105350373.1">
    <property type="nucleotide sequence ID" value="NZ_PUIB01000001.1"/>
</dbReference>
<dbReference type="EMBL" id="PUIB01000001">
    <property type="protein sequence ID" value="PQO43351.1"/>
    <property type="molecule type" value="Genomic_DNA"/>
</dbReference>
<proteinExistence type="predicted"/>
<keyword evidence="4 6" id="KW-1133">Transmembrane helix</keyword>
<accession>A0A2S8GGF0</accession>
<evidence type="ECO:0000256" key="5">
    <source>
        <dbReference type="ARBA" id="ARBA00023136"/>
    </source>
</evidence>
<gene>
    <name evidence="8" type="ORF">C5Y98_00100</name>
</gene>
<dbReference type="OrthoDB" id="8612316at2"/>
<dbReference type="InterPro" id="IPR010432">
    <property type="entry name" value="RDD"/>
</dbReference>
<feature type="transmembrane region" description="Helical" evidence="6">
    <location>
        <begin position="38"/>
        <end position="60"/>
    </location>
</feature>
<feature type="domain" description="RDD" evidence="7">
    <location>
        <begin position="35"/>
        <end position="172"/>
    </location>
</feature>
<keyword evidence="2" id="KW-1003">Cell membrane</keyword>
<evidence type="ECO:0000256" key="1">
    <source>
        <dbReference type="ARBA" id="ARBA00004651"/>
    </source>
</evidence>
<evidence type="ECO:0000256" key="6">
    <source>
        <dbReference type="SAM" id="Phobius"/>
    </source>
</evidence>
<evidence type="ECO:0000256" key="2">
    <source>
        <dbReference type="ARBA" id="ARBA00022475"/>
    </source>
</evidence>
<evidence type="ECO:0000259" key="7">
    <source>
        <dbReference type="Pfam" id="PF06271"/>
    </source>
</evidence>
<dbReference type="AlphaFoldDB" id="A0A2S8GGF0"/>
<evidence type="ECO:0000256" key="3">
    <source>
        <dbReference type="ARBA" id="ARBA00022692"/>
    </source>
</evidence>
<comment type="caution">
    <text evidence="8">The sequence shown here is derived from an EMBL/GenBank/DDBJ whole genome shotgun (WGS) entry which is preliminary data.</text>
</comment>
<feature type="transmembrane region" description="Helical" evidence="6">
    <location>
        <begin position="80"/>
        <end position="102"/>
    </location>
</feature>
<dbReference type="PANTHER" id="PTHR36115">
    <property type="entry name" value="PROLINE-RICH ANTIGEN HOMOLOG-RELATED"/>
    <property type="match status" value="1"/>
</dbReference>
<sequence>MSEPEIENPFASPVFESFEADDEPDFRRPRDADLPSRWLRLGAAIIDGMILLAVSIPLTLALTVGLLQFDLDAPTSVIKLAFKVLDVAVTLFLYTVIHGVPLRKNGQTWGKKICGIKIVSTNGAPVELSRLIGTRYFPLLVLAEIPVLNWICVIDILFIFTADKRCLHDLWADTIVVKA</sequence>
<feature type="transmembrane region" description="Helical" evidence="6">
    <location>
        <begin position="136"/>
        <end position="160"/>
    </location>
</feature>
<dbReference type="Proteomes" id="UP000239388">
    <property type="component" value="Unassembled WGS sequence"/>
</dbReference>
<comment type="subcellular location">
    <subcellularLocation>
        <location evidence="1">Cell membrane</location>
        <topology evidence="1">Multi-pass membrane protein</topology>
    </subcellularLocation>
</comment>
<protein>
    <submittedName>
        <fullName evidence="8">RDD family protein</fullName>
    </submittedName>
</protein>
<name>A0A2S8GGF0_9BACT</name>
<evidence type="ECO:0000256" key="4">
    <source>
        <dbReference type="ARBA" id="ARBA00022989"/>
    </source>
</evidence>
<dbReference type="InterPro" id="IPR051791">
    <property type="entry name" value="Pra-immunoreactive"/>
</dbReference>
<keyword evidence="3 6" id="KW-0812">Transmembrane</keyword>
<dbReference type="GO" id="GO:0005886">
    <property type="term" value="C:plasma membrane"/>
    <property type="evidence" value="ECO:0007669"/>
    <property type="project" value="UniProtKB-SubCell"/>
</dbReference>
<evidence type="ECO:0000313" key="9">
    <source>
        <dbReference type="Proteomes" id="UP000239388"/>
    </source>
</evidence>
<dbReference type="Pfam" id="PF06271">
    <property type="entry name" value="RDD"/>
    <property type="match status" value="1"/>
</dbReference>
<keyword evidence="5 6" id="KW-0472">Membrane</keyword>